<name>A0A2T0WZG6_9RHOB</name>
<dbReference type="Proteomes" id="UP000238801">
    <property type="component" value="Unassembled WGS sequence"/>
</dbReference>
<evidence type="ECO:0000313" key="3">
    <source>
        <dbReference type="Proteomes" id="UP000238801"/>
    </source>
</evidence>
<dbReference type="EMBL" id="PVTT01000003">
    <property type="protein sequence ID" value="PRY92079.1"/>
    <property type="molecule type" value="Genomic_DNA"/>
</dbReference>
<dbReference type="InterPro" id="IPR012902">
    <property type="entry name" value="N_methyl_site"/>
</dbReference>
<keyword evidence="1" id="KW-0812">Transmembrane</keyword>
<keyword evidence="3" id="KW-1185">Reference proteome</keyword>
<evidence type="ECO:0000313" key="2">
    <source>
        <dbReference type="EMBL" id="PRY92079.1"/>
    </source>
</evidence>
<feature type="transmembrane region" description="Helical" evidence="1">
    <location>
        <begin position="12"/>
        <end position="30"/>
    </location>
</feature>
<comment type="caution">
    <text evidence="2">The sequence shown here is derived from an EMBL/GenBank/DDBJ whole genome shotgun (WGS) entry which is preliminary data.</text>
</comment>
<dbReference type="Pfam" id="PF07963">
    <property type="entry name" value="N_methyl"/>
    <property type="match status" value="1"/>
</dbReference>
<organism evidence="2 3">
    <name type="scientific">Hasllibacter halocynthiae</name>
    <dbReference type="NCBI Taxonomy" id="595589"/>
    <lineage>
        <taxon>Bacteria</taxon>
        <taxon>Pseudomonadati</taxon>
        <taxon>Pseudomonadota</taxon>
        <taxon>Alphaproteobacteria</taxon>
        <taxon>Rhodobacterales</taxon>
        <taxon>Roseobacteraceae</taxon>
        <taxon>Hasllibacter</taxon>
    </lineage>
</organism>
<accession>A0A2T0WZG6</accession>
<dbReference type="AlphaFoldDB" id="A0A2T0WZG6"/>
<protein>
    <submittedName>
        <fullName evidence="2">Pilin/secretion family protein with methylation motif</fullName>
    </submittedName>
</protein>
<evidence type="ECO:0000256" key="1">
    <source>
        <dbReference type="SAM" id="Phobius"/>
    </source>
</evidence>
<keyword evidence="1" id="KW-0472">Membrane</keyword>
<reference evidence="2 3" key="1">
    <citation type="submission" date="2018-03" db="EMBL/GenBank/DDBJ databases">
        <title>Genomic Encyclopedia of Archaeal and Bacterial Type Strains, Phase II (KMG-II): from individual species to whole genera.</title>
        <authorList>
            <person name="Goeker M."/>
        </authorList>
    </citation>
    <scope>NUCLEOTIDE SEQUENCE [LARGE SCALE GENOMIC DNA]</scope>
    <source>
        <strain evidence="2 3">DSM 29318</strain>
    </source>
</reference>
<dbReference type="OrthoDB" id="7869145at2"/>
<proteinExistence type="predicted"/>
<keyword evidence="1" id="KW-1133">Transmembrane helix</keyword>
<gene>
    <name evidence="2" type="ORF">BCF33_2778</name>
</gene>
<dbReference type="PROSITE" id="PS00409">
    <property type="entry name" value="PROKAR_NTER_METHYL"/>
    <property type="match status" value="1"/>
</dbReference>
<sequence length="233" mass="24308">MRWGRGDAGYSLVEVLIAFAVMALVLGALIPGQARLGEAAIRAEERLLVLTALLAATASRNVGTATVGGTELRLARQHAEGVDLLRALAEGGGKLALPEGYRVRPVSGLVDLNAADLALRQILFDLLELGPEAERTYVAFRRNARLARLDDLAALAGLDPPRRMLLRQVSTTNSGAPGVDSDAAPEALRAAIGLRGDAAAAPTSGTVLRLERGTIPVGEIDAAEGSSRVVTLH</sequence>
<dbReference type="RefSeq" id="WP_106161841.1">
    <property type="nucleotide sequence ID" value="NZ_PVTT01000003.1"/>
</dbReference>